<organism evidence="2 3">
    <name type="scientific">Coemansia biformis</name>
    <dbReference type="NCBI Taxonomy" id="1286918"/>
    <lineage>
        <taxon>Eukaryota</taxon>
        <taxon>Fungi</taxon>
        <taxon>Fungi incertae sedis</taxon>
        <taxon>Zoopagomycota</taxon>
        <taxon>Kickxellomycotina</taxon>
        <taxon>Kickxellomycetes</taxon>
        <taxon>Kickxellales</taxon>
        <taxon>Kickxellaceae</taxon>
        <taxon>Coemansia</taxon>
    </lineage>
</organism>
<feature type="region of interest" description="Disordered" evidence="1">
    <location>
        <begin position="35"/>
        <end position="63"/>
    </location>
</feature>
<comment type="caution">
    <text evidence="2">The sequence shown here is derived from an EMBL/GenBank/DDBJ whole genome shotgun (WGS) entry which is preliminary data.</text>
</comment>
<dbReference type="EMBL" id="JANBOI010003180">
    <property type="protein sequence ID" value="KAJ1718821.1"/>
    <property type="molecule type" value="Genomic_DNA"/>
</dbReference>
<evidence type="ECO:0000256" key="1">
    <source>
        <dbReference type="SAM" id="MobiDB-lite"/>
    </source>
</evidence>
<feature type="compositionally biased region" description="Polar residues" evidence="1">
    <location>
        <begin position="52"/>
        <end position="63"/>
    </location>
</feature>
<protein>
    <submittedName>
        <fullName evidence="2">Uncharacterized protein</fullName>
    </submittedName>
</protein>
<proteinExistence type="predicted"/>
<feature type="region of interest" description="Disordered" evidence="1">
    <location>
        <begin position="173"/>
        <end position="200"/>
    </location>
</feature>
<feature type="compositionally biased region" description="Polar residues" evidence="1">
    <location>
        <begin position="245"/>
        <end position="256"/>
    </location>
</feature>
<name>A0A9W7XT20_9FUNG</name>
<accession>A0A9W7XT20</accession>
<keyword evidence="3" id="KW-1185">Reference proteome</keyword>
<evidence type="ECO:0000313" key="2">
    <source>
        <dbReference type="EMBL" id="KAJ1718821.1"/>
    </source>
</evidence>
<feature type="region of interest" description="Disordered" evidence="1">
    <location>
        <begin position="238"/>
        <end position="290"/>
    </location>
</feature>
<sequence length="457" mass="45375">MCANVSCAWPFDSADMDRCFEHDATVPSIRKLAKKRKALATREERRSKRRQSTAPQPGTVPLQSLCASPAAEARQAPTAFTALSTAGGGGGIGQLSDWLAGLCDGAATPGTLSSGSPAALFGGCLRLPESTGATGSLLLSQGKYQQQREGEAGGGALLPADWLESLLAGGAAPTDSAQAASHPHGLTPSSSGAACTGGPAASAAGNVMDANVADLLAALTSTSASSGTTAARSLAEDAVIPRTSCHPSPTASSTESGGDADSVAAGPHAPLSPDDLELLISGGGASDGAAARRPAQPVCVKTHSTDASYLDSLTMLLSPPHSASPAAADVPAGKPAPLDLLDPRFWSSHSAATHSLSLPAVSSPVNTAMPAAPGGAGAGHHHGSFDFSDLFSSAVTPASSATPAQQPQQPSLAVAAASSAPTAPQKEFAASIMSPLDTNSIIENIFGSQPKQTSDVV</sequence>
<feature type="compositionally biased region" description="Low complexity" evidence="1">
    <location>
        <begin position="187"/>
        <end position="200"/>
    </location>
</feature>
<feature type="region of interest" description="Disordered" evidence="1">
    <location>
        <begin position="398"/>
        <end position="420"/>
    </location>
</feature>
<dbReference type="Proteomes" id="UP001143981">
    <property type="component" value="Unassembled WGS sequence"/>
</dbReference>
<dbReference type="OrthoDB" id="5573422at2759"/>
<reference evidence="2" key="1">
    <citation type="submission" date="2022-07" db="EMBL/GenBank/DDBJ databases">
        <title>Phylogenomic reconstructions and comparative analyses of Kickxellomycotina fungi.</title>
        <authorList>
            <person name="Reynolds N.K."/>
            <person name="Stajich J.E."/>
            <person name="Barry K."/>
            <person name="Grigoriev I.V."/>
            <person name="Crous P."/>
            <person name="Smith M.E."/>
        </authorList>
    </citation>
    <scope>NUCLEOTIDE SEQUENCE</scope>
    <source>
        <strain evidence="2">BCRC 34381</strain>
    </source>
</reference>
<gene>
    <name evidence="2" type="ORF">LPJ61_006456</name>
</gene>
<dbReference type="AlphaFoldDB" id="A0A9W7XT20"/>
<evidence type="ECO:0000313" key="3">
    <source>
        <dbReference type="Proteomes" id="UP001143981"/>
    </source>
</evidence>